<dbReference type="OrthoDB" id="36717at10239"/>
<proteinExistence type="predicted"/>
<evidence type="ECO:0000313" key="1">
    <source>
        <dbReference type="EMBL" id="AIW02609.1"/>
    </source>
</evidence>
<dbReference type="KEGG" id="vg:26796848"/>
<keyword evidence="2" id="KW-1185">Reference proteome</keyword>
<name>A0A0A0RT62_9CAUD</name>
<sequence>MCRALFIGGSMANEPTGNNKKEWVKYIEENRIPFWCSVCSTENPRKCQCWSDIQRWEQVELWQGEERRKK</sequence>
<dbReference type="GeneID" id="26796848"/>
<gene>
    <name evidence="1" type="primary">119</name>
    <name evidence="1" type="ORF">PBI_JAY2JAY_119</name>
</gene>
<reference evidence="1 2" key="1">
    <citation type="submission" date="2014-09" db="EMBL/GenBank/DDBJ databases">
        <authorList>
            <person name="Gicewicz E.A."/>
            <person name="Hiryak K.M."/>
            <person name="Horoschock A.N."/>
            <person name="Kneeream E.R."/>
            <person name="Luchetta J."/>
            <person name="Mikolon A.R."/>
            <person name="Smith S.N."/>
            <person name="Svintozelskiy S."/>
            <person name="Yucha M.L."/>
            <person name="Manna D.P."/>
            <person name="Pidcock K.A."/>
            <person name="Laing C.E."/>
            <person name="Schaff J.E."/>
            <person name="Dashiell C.L."/>
            <person name="Macialek J.A."/>
            <person name="Anders K.R."/>
            <person name="Braun M.A."/>
            <person name="Delesalle V.A."/>
            <person name="Hughes L.E."/>
            <person name="Ware V.C."/>
            <person name="Bradley K.W."/>
            <person name="Barker L.P."/>
            <person name="Asai D.J."/>
            <person name="Bowman C.A."/>
            <person name="Russell D.A."/>
            <person name="Pope W.H."/>
            <person name="Jacobs-Sera D."/>
            <person name="Hendrix R.W."/>
            <person name="Hatfull G.F."/>
        </authorList>
    </citation>
    <scope>NUCLEOTIDE SEQUENCE [LARGE SCALE GENOMIC DNA]</scope>
</reference>
<dbReference type="EMBL" id="KM652554">
    <property type="protein sequence ID" value="AIW02609.1"/>
    <property type="molecule type" value="Genomic_DNA"/>
</dbReference>
<accession>A0A0A0RT62</accession>
<protein>
    <submittedName>
        <fullName evidence="1">Uncharacterized protein</fullName>
    </submittedName>
</protein>
<dbReference type="RefSeq" id="YP_009225836.1">
    <property type="nucleotide sequence ID" value="NC_029098.1"/>
</dbReference>
<evidence type="ECO:0000313" key="2">
    <source>
        <dbReference type="Proteomes" id="UP000030200"/>
    </source>
</evidence>
<organism evidence="1 2">
    <name type="scientific">Streptomyces phage Jay2Jay</name>
    <dbReference type="NCBI Taxonomy" id="1556290"/>
    <lineage>
        <taxon>Viruses</taxon>
        <taxon>Duplodnaviria</taxon>
        <taxon>Heunggongvirae</taxon>
        <taxon>Uroviricota</taxon>
        <taxon>Caudoviricetes</taxon>
        <taxon>Stanwilliamsviridae</taxon>
        <taxon>Boydwoodruffvirinae</taxon>
        <taxon>Samistivirus</taxon>
        <taxon>Samistivirus jay2jay</taxon>
    </lineage>
</organism>
<dbReference type="Proteomes" id="UP000030200">
    <property type="component" value="Segment"/>
</dbReference>